<dbReference type="AlphaFoldDB" id="A0A4Y3R934"/>
<dbReference type="Pfam" id="PF13305">
    <property type="entry name" value="TetR_C_33"/>
    <property type="match status" value="1"/>
</dbReference>
<dbReference type="PRINTS" id="PR00455">
    <property type="entry name" value="HTHTETR"/>
</dbReference>
<reference evidence="6 7" key="1">
    <citation type="submission" date="2019-06" db="EMBL/GenBank/DDBJ databases">
        <title>Whole genome shotgun sequence of Streptomyces cacaoi subsp. cacaoi NBRC 12748.</title>
        <authorList>
            <person name="Hosoyama A."/>
            <person name="Uohara A."/>
            <person name="Ohji S."/>
            <person name="Ichikawa N."/>
        </authorList>
    </citation>
    <scope>NUCLEOTIDE SEQUENCE [LARGE SCALE GENOMIC DNA]</scope>
    <source>
        <strain evidence="6 7">NBRC 12748</strain>
    </source>
</reference>
<dbReference type="SUPFAM" id="SSF46689">
    <property type="entry name" value="Homeodomain-like"/>
    <property type="match status" value="1"/>
</dbReference>
<protein>
    <recommendedName>
        <fullName evidence="5">HTH tetR-type domain-containing protein</fullName>
    </recommendedName>
</protein>
<dbReference type="Pfam" id="PF00440">
    <property type="entry name" value="TetR_N"/>
    <property type="match status" value="1"/>
</dbReference>
<dbReference type="Proteomes" id="UP000319210">
    <property type="component" value="Unassembled WGS sequence"/>
</dbReference>
<dbReference type="PANTHER" id="PTHR30055">
    <property type="entry name" value="HTH-TYPE TRANSCRIPTIONAL REGULATOR RUTR"/>
    <property type="match status" value="1"/>
</dbReference>
<evidence type="ECO:0000259" key="5">
    <source>
        <dbReference type="PROSITE" id="PS50977"/>
    </source>
</evidence>
<dbReference type="InterPro" id="IPR009057">
    <property type="entry name" value="Homeodomain-like_sf"/>
</dbReference>
<comment type="caution">
    <text evidence="6">The sequence shown here is derived from an EMBL/GenBank/DDBJ whole genome shotgun (WGS) entry which is preliminary data.</text>
</comment>
<dbReference type="InterPro" id="IPR001647">
    <property type="entry name" value="HTH_TetR"/>
</dbReference>
<evidence type="ECO:0000256" key="4">
    <source>
        <dbReference type="PROSITE-ProRule" id="PRU00335"/>
    </source>
</evidence>
<sequence>MAGRRTYHHGDLRNALLDATIELVRERGAKGFSVSEAARRAGVSSSAPYRHFADRDALLAAAAQQAFGELEASFAELPLGESLAARAAQIVVAYVTFARTDPARFEIMFASGIDKSSHSELLETTRHTQDRLEAALSPFIPQAELVDRAAQLWSIAHGVAALAVSGNLHHVVDSAHVDTLAADAARTWAIAVGGTGVHAPTP</sequence>
<keyword evidence="1" id="KW-0805">Transcription regulation</keyword>
<dbReference type="Gene3D" id="1.10.357.10">
    <property type="entry name" value="Tetracycline Repressor, domain 2"/>
    <property type="match status" value="1"/>
</dbReference>
<dbReference type="EMBL" id="BJMM01000048">
    <property type="protein sequence ID" value="GEB53328.1"/>
    <property type="molecule type" value="Genomic_DNA"/>
</dbReference>
<evidence type="ECO:0000313" key="7">
    <source>
        <dbReference type="Proteomes" id="UP000319210"/>
    </source>
</evidence>
<feature type="DNA-binding region" description="H-T-H motif" evidence="4">
    <location>
        <begin position="33"/>
        <end position="52"/>
    </location>
</feature>
<dbReference type="SUPFAM" id="SSF48498">
    <property type="entry name" value="Tetracyclin repressor-like, C-terminal domain"/>
    <property type="match status" value="1"/>
</dbReference>
<evidence type="ECO:0000256" key="1">
    <source>
        <dbReference type="ARBA" id="ARBA00023015"/>
    </source>
</evidence>
<keyword evidence="7" id="KW-1185">Reference proteome</keyword>
<proteinExistence type="predicted"/>
<evidence type="ECO:0000256" key="2">
    <source>
        <dbReference type="ARBA" id="ARBA00023125"/>
    </source>
</evidence>
<dbReference type="PROSITE" id="PS50977">
    <property type="entry name" value="HTH_TETR_2"/>
    <property type="match status" value="1"/>
</dbReference>
<gene>
    <name evidence="6" type="ORF">SCA03_58790</name>
</gene>
<keyword evidence="2 4" id="KW-0238">DNA-binding</keyword>
<dbReference type="InterPro" id="IPR036271">
    <property type="entry name" value="Tet_transcr_reg_TetR-rel_C_sf"/>
</dbReference>
<accession>A0A4Y3R934</accession>
<dbReference type="InterPro" id="IPR050109">
    <property type="entry name" value="HTH-type_TetR-like_transc_reg"/>
</dbReference>
<feature type="domain" description="HTH tetR-type" evidence="5">
    <location>
        <begin position="10"/>
        <end position="70"/>
    </location>
</feature>
<dbReference type="PANTHER" id="PTHR30055:SF220">
    <property type="entry name" value="TETR-FAMILY REGULATORY PROTEIN"/>
    <property type="match status" value="1"/>
</dbReference>
<organism evidence="6 7">
    <name type="scientific">Streptomyces cacaoi</name>
    <dbReference type="NCBI Taxonomy" id="1898"/>
    <lineage>
        <taxon>Bacteria</taxon>
        <taxon>Bacillati</taxon>
        <taxon>Actinomycetota</taxon>
        <taxon>Actinomycetes</taxon>
        <taxon>Kitasatosporales</taxon>
        <taxon>Streptomycetaceae</taxon>
        <taxon>Streptomyces</taxon>
    </lineage>
</organism>
<name>A0A4Y3R934_STRCI</name>
<evidence type="ECO:0000313" key="6">
    <source>
        <dbReference type="EMBL" id="GEB53328.1"/>
    </source>
</evidence>
<dbReference type="GO" id="GO:0003700">
    <property type="term" value="F:DNA-binding transcription factor activity"/>
    <property type="evidence" value="ECO:0007669"/>
    <property type="project" value="TreeGrafter"/>
</dbReference>
<evidence type="ECO:0000256" key="3">
    <source>
        <dbReference type="ARBA" id="ARBA00023163"/>
    </source>
</evidence>
<dbReference type="OrthoDB" id="3173376at2"/>
<dbReference type="GO" id="GO:0000976">
    <property type="term" value="F:transcription cis-regulatory region binding"/>
    <property type="evidence" value="ECO:0007669"/>
    <property type="project" value="TreeGrafter"/>
</dbReference>
<dbReference type="RefSeq" id="WP_086814486.1">
    <property type="nucleotide sequence ID" value="NZ_BJMM01000048.1"/>
</dbReference>
<keyword evidence="3" id="KW-0804">Transcription</keyword>
<dbReference type="InterPro" id="IPR025996">
    <property type="entry name" value="MT1864/Rv1816-like_C"/>
</dbReference>